<organism evidence="1">
    <name type="scientific">Zea mays</name>
    <name type="common">Maize</name>
    <dbReference type="NCBI Taxonomy" id="4577"/>
    <lineage>
        <taxon>Eukaryota</taxon>
        <taxon>Viridiplantae</taxon>
        <taxon>Streptophyta</taxon>
        <taxon>Embryophyta</taxon>
        <taxon>Tracheophyta</taxon>
        <taxon>Spermatophyta</taxon>
        <taxon>Magnoliopsida</taxon>
        <taxon>Liliopsida</taxon>
        <taxon>Poales</taxon>
        <taxon>Poaceae</taxon>
        <taxon>PACMAD clade</taxon>
        <taxon>Panicoideae</taxon>
        <taxon>Andropogonodae</taxon>
        <taxon>Andropogoneae</taxon>
        <taxon>Tripsacinae</taxon>
        <taxon>Zea</taxon>
    </lineage>
</organism>
<dbReference type="FunCoup" id="A0A1D6P9H8">
    <property type="interactions" value="1791"/>
</dbReference>
<accession>A0A1D6P9H8</accession>
<name>A0A1D6P9H8_MAIZE</name>
<dbReference type="AlphaFoldDB" id="A0A1D6P9H8"/>
<dbReference type="EMBL" id="CM000785">
    <property type="protein sequence ID" value="AQL06448.1"/>
    <property type="molecule type" value="Genomic_DNA"/>
</dbReference>
<sequence>MEVPWLLLVHGSVTALVVVSFLCGQWPIFEGTFIQSINHFLTFGAYHYLLRFVQSVCGTGARDLVLGVEGYCCDRPNPILQVFYVAIIGVTYFIIVQTSFQYIPGYYVSGLHRYLSVVAVSVGAILFVLTSFSDPGTVTAENVSQYVSSYPYDNIIFVEKECSTCKITRSNMFHPVQINIIKSGQKVFLGGGQPGQSTVEYVTSVLLDSITIVDGWYLYLLIDGIAFASFMHFLICLYGALILGFILAGEIKERKIIYILTVYYGIDNSFSGLFPHVAQWLLAVHNTQILLSVFLAILALLLGGFCAYHAHLCLTNTTTNETFKWQDYIMWMKKENEAKADAATLRSSIGSANSDAQKAPPSKWRTFFMRSRTPSMEPVVRNNIYDRGMITNLCEVVVPLSERKAFSRMKSD</sequence>
<protein>
    <recommendedName>
        <fullName evidence="2">S-acyltransferase</fullName>
    </recommendedName>
</protein>
<proteinExistence type="predicted"/>
<evidence type="ECO:0000313" key="1">
    <source>
        <dbReference type="EMBL" id="AQL06448.1"/>
    </source>
</evidence>
<dbReference type="InParanoid" id="A0A1D6P9H8"/>
<gene>
    <name evidence="1" type="ORF">ZEAMMB73_Zm00001d047439</name>
</gene>
<dbReference type="ExpressionAtlas" id="A0A1D6P9H8">
    <property type="expression patterns" value="baseline and differential"/>
</dbReference>
<evidence type="ECO:0008006" key="2">
    <source>
        <dbReference type="Google" id="ProtNLM"/>
    </source>
</evidence>
<dbReference type="STRING" id="4577.A0A1D6P9H8"/>
<reference evidence="1" key="1">
    <citation type="submission" date="2015-12" db="EMBL/GenBank/DDBJ databases">
        <title>Update maize B73 reference genome by single molecule sequencing technologies.</title>
        <authorList>
            <consortium name="Maize Genome Sequencing Project"/>
            <person name="Ware D."/>
        </authorList>
    </citation>
    <scope>NUCLEOTIDE SEQUENCE</scope>
    <source>
        <tissue evidence="1">Seedling</tissue>
    </source>
</reference>